<evidence type="ECO:0000256" key="1">
    <source>
        <dbReference type="SAM" id="Phobius"/>
    </source>
</evidence>
<organism evidence="2 3">
    <name type="scientific">Levilactobacillus tujiorum</name>
    <dbReference type="NCBI Taxonomy" id="2912243"/>
    <lineage>
        <taxon>Bacteria</taxon>
        <taxon>Bacillati</taxon>
        <taxon>Bacillota</taxon>
        <taxon>Bacilli</taxon>
        <taxon>Lactobacillales</taxon>
        <taxon>Lactobacillaceae</taxon>
        <taxon>Levilactobacillus</taxon>
    </lineage>
</organism>
<dbReference type="Proteomes" id="UP000707477">
    <property type="component" value="Unassembled WGS sequence"/>
</dbReference>
<evidence type="ECO:0000313" key="2">
    <source>
        <dbReference type="EMBL" id="NLR30297.1"/>
    </source>
</evidence>
<feature type="transmembrane region" description="Helical" evidence="1">
    <location>
        <begin position="29"/>
        <end position="47"/>
    </location>
</feature>
<accession>A0ABX1L5H7</accession>
<reference evidence="2 3" key="1">
    <citation type="submission" date="2020-03" db="EMBL/GenBank/DDBJ databases">
        <authorList>
            <person name="Zhang Z."/>
            <person name="Guo Z."/>
            <person name="Hou Q."/>
            <person name="Shen X."/>
        </authorList>
    </citation>
    <scope>NUCLEOTIDE SEQUENCE [LARGE SCALE GENOMIC DNA]</scope>
    <source>
        <strain evidence="2 3">HBUAS51329</strain>
    </source>
</reference>
<dbReference type="EMBL" id="JAAVSD010000026">
    <property type="protein sequence ID" value="NLR30297.1"/>
    <property type="molecule type" value="Genomic_DNA"/>
</dbReference>
<gene>
    <name evidence="2" type="ORF">HEQ44_08860</name>
</gene>
<dbReference type="RefSeq" id="WP_168849983.1">
    <property type="nucleotide sequence ID" value="NZ_JAAVSD010000026.1"/>
</dbReference>
<protein>
    <recommendedName>
        <fullName evidence="4">DUF1056 family protein</fullName>
    </recommendedName>
</protein>
<keyword evidence="1" id="KW-1133">Transmembrane helix</keyword>
<sequence length="53" mass="6094">MRNKLWRLITVLFYVIVLLLVIFRQDMLAMYGMAVGMLAEALVALFSSRSSKN</sequence>
<keyword evidence="1" id="KW-0812">Transmembrane</keyword>
<name>A0ABX1L5H7_9LACO</name>
<evidence type="ECO:0000313" key="3">
    <source>
        <dbReference type="Proteomes" id="UP000707477"/>
    </source>
</evidence>
<feature type="transmembrane region" description="Helical" evidence="1">
    <location>
        <begin position="5"/>
        <end position="23"/>
    </location>
</feature>
<evidence type="ECO:0008006" key="4">
    <source>
        <dbReference type="Google" id="ProtNLM"/>
    </source>
</evidence>
<comment type="caution">
    <text evidence="2">The sequence shown here is derived from an EMBL/GenBank/DDBJ whole genome shotgun (WGS) entry which is preliminary data.</text>
</comment>
<keyword evidence="3" id="KW-1185">Reference proteome</keyword>
<keyword evidence="1" id="KW-0472">Membrane</keyword>
<proteinExistence type="predicted"/>